<evidence type="ECO:0000313" key="2">
    <source>
        <dbReference type="EMBL" id="GGL46516.1"/>
    </source>
</evidence>
<accession>A0A917RZ76</accession>
<protein>
    <submittedName>
        <fullName evidence="2">Uncharacterized protein</fullName>
    </submittedName>
</protein>
<keyword evidence="1" id="KW-0812">Transmembrane</keyword>
<gene>
    <name evidence="2" type="ORF">GCM10007968_08240</name>
</gene>
<dbReference type="Proteomes" id="UP000654670">
    <property type="component" value="Unassembled WGS sequence"/>
</dbReference>
<dbReference type="AlphaFoldDB" id="A0A917RZ76"/>
<sequence length="67" mass="7969">MKKIDWVFSLILIIMGLTCLFFAANAFGHESFLSFGRIFFQVCMWVTCPVILLVILYLWFHYKNKNE</sequence>
<feature type="transmembrane region" description="Helical" evidence="1">
    <location>
        <begin position="38"/>
        <end position="60"/>
    </location>
</feature>
<keyword evidence="1" id="KW-1133">Transmembrane helix</keyword>
<dbReference type="RefSeq" id="WP_188801829.1">
    <property type="nucleotide sequence ID" value="NZ_BMOK01000003.1"/>
</dbReference>
<dbReference type="EMBL" id="BMOK01000003">
    <property type="protein sequence ID" value="GGL46516.1"/>
    <property type="molecule type" value="Genomic_DNA"/>
</dbReference>
<reference evidence="2" key="2">
    <citation type="submission" date="2020-09" db="EMBL/GenBank/DDBJ databases">
        <authorList>
            <person name="Sun Q."/>
            <person name="Ohkuma M."/>
        </authorList>
    </citation>
    <scope>NUCLEOTIDE SEQUENCE</scope>
    <source>
        <strain evidence="2">JCM 15325</strain>
    </source>
</reference>
<comment type="caution">
    <text evidence="2">The sequence shown here is derived from an EMBL/GenBank/DDBJ whole genome shotgun (WGS) entry which is preliminary data.</text>
</comment>
<keyword evidence="3" id="KW-1185">Reference proteome</keyword>
<reference evidence="2" key="1">
    <citation type="journal article" date="2014" name="Int. J. Syst. Evol. Microbiol.">
        <title>Complete genome sequence of Corynebacterium casei LMG S-19264T (=DSM 44701T), isolated from a smear-ripened cheese.</title>
        <authorList>
            <consortium name="US DOE Joint Genome Institute (JGI-PGF)"/>
            <person name="Walter F."/>
            <person name="Albersmeier A."/>
            <person name="Kalinowski J."/>
            <person name="Ruckert C."/>
        </authorList>
    </citation>
    <scope>NUCLEOTIDE SEQUENCE</scope>
    <source>
        <strain evidence="2">JCM 15325</strain>
    </source>
</reference>
<evidence type="ECO:0000256" key="1">
    <source>
        <dbReference type="SAM" id="Phobius"/>
    </source>
</evidence>
<proteinExistence type="predicted"/>
<organism evidence="2 3">
    <name type="scientific">Sporolactobacillus putidus</name>
    <dbReference type="NCBI Taxonomy" id="492735"/>
    <lineage>
        <taxon>Bacteria</taxon>
        <taxon>Bacillati</taxon>
        <taxon>Bacillota</taxon>
        <taxon>Bacilli</taxon>
        <taxon>Bacillales</taxon>
        <taxon>Sporolactobacillaceae</taxon>
        <taxon>Sporolactobacillus</taxon>
    </lineage>
</organism>
<name>A0A917RZ76_9BACL</name>
<keyword evidence="1" id="KW-0472">Membrane</keyword>
<evidence type="ECO:0000313" key="3">
    <source>
        <dbReference type="Proteomes" id="UP000654670"/>
    </source>
</evidence>